<feature type="domain" description="DAGKc" evidence="2">
    <location>
        <begin position="308"/>
        <end position="406"/>
    </location>
</feature>
<accession>A0ABR3DHM5</accession>
<dbReference type="Pfam" id="PF00781">
    <property type="entry name" value="DAGK_cat"/>
    <property type="match status" value="1"/>
</dbReference>
<dbReference type="InterPro" id="IPR017438">
    <property type="entry name" value="ATP-NAD_kinase_N"/>
</dbReference>
<feature type="compositionally biased region" description="Polar residues" evidence="1">
    <location>
        <begin position="17"/>
        <end position="53"/>
    </location>
</feature>
<protein>
    <recommendedName>
        <fullName evidence="2">DAGKc domain-containing protein</fullName>
    </recommendedName>
</protein>
<reference evidence="3 4" key="1">
    <citation type="submission" date="2023-09" db="EMBL/GenBank/DDBJ databases">
        <title>Multi-omics analysis of a traditional fermented food reveals byproduct-associated fungal strains for waste-to-food upcycling.</title>
        <authorList>
            <consortium name="Lawrence Berkeley National Laboratory"/>
            <person name="Rekdal V.M."/>
            <person name="Villalobos-Escobedo J.M."/>
            <person name="Rodriguez-Valeron N."/>
            <person name="Garcia M.O."/>
            <person name="Vasquez D.P."/>
            <person name="Damayanti I."/>
            <person name="Sorensen P.M."/>
            <person name="Baidoo E.E."/>
            <person name="De Carvalho A.C."/>
            <person name="Riley R."/>
            <person name="Lipzen A."/>
            <person name="He G."/>
            <person name="Yan M."/>
            <person name="Haridas S."/>
            <person name="Daum C."/>
            <person name="Yoshinaga Y."/>
            <person name="Ng V."/>
            <person name="Grigoriev I.V."/>
            <person name="Munk R."/>
            <person name="Nuraida L."/>
            <person name="Wijaya C.H."/>
            <person name="Morales P.-C."/>
            <person name="Keasling J.D."/>
        </authorList>
    </citation>
    <scope>NUCLEOTIDE SEQUENCE [LARGE SCALE GENOMIC DNA]</scope>
    <source>
        <strain evidence="3 4">FGSC 2613</strain>
    </source>
</reference>
<dbReference type="InterPro" id="IPR001206">
    <property type="entry name" value="Diacylglycerol_kinase_cat_dom"/>
</dbReference>
<dbReference type="Gene3D" id="3.40.50.10330">
    <property type="entry name" value="Probable inorganic polyphosphate/atp-NAD kinase, domain 1"/>
    <property type="match status" value="1"/>
</dbReference>
<evidence type="ECO:0000256" key="1">
    <source>
        <dbReference type="SAM" id="MobiDB-lite"/>
    </source>
</evidence>
<sequence length="717" mass="77019">MPSWLKKIVSLGRRPKGSTSVTKQDQSNSRSDFKSTAPSKGSCSNGQKSTPESQPDERVGERKRTQPQGKLPRNTTKNSEEQPRDSVNMTAAAAAAAAAAATTAVSPTQKTSTSVSDHVHLSQRTGDLIQTSAHNGVGDIENSGSALNPNQIVFVLKSGNGGYRIYSLIEEEPSSAAAAAAAAAAAKSSDESASENGEKIKKAKVINGKAGHDHMKMRKLSPFKLSVTYAQSLPEELTREFLVEKVPEHLAGVDELHVIVSTRSGLGLAAGFYAGVLKPLLEEGFGFEAIGDMVEGDDDDKGGRKTRSGKTYQITFTQSADTVKDFARGLVSPSSPSSSAQGRQQRQPSRTIILLSGDGGIIDLLNGLDHHQLDVSSSPSSIPTPTLAILPLGTGNALFHSLHKPLYKPQGTDGPSPLVLGLRTLFKRGVSAPLPTFRAEFSPGAKLISGQPEVLPDSNDIQPKDNLLFDTTNSATPIRKRPEITHLLGTIVFSYGFHASLVYESDTPAYRVHGDKRFGMAAGELLKLSHLYNAEVFIRRRSSSSSSSEQEEITTLLPKDSHSTYILLTLVSNLEKTFCISPASRPLDGQLRLVHFGFGEEEGAAGGAEAEAEAAAENRGKQTMDIMMAAYRDGAHINDPEEKFKDVVGYQEVEEIKVVINETDERWRKVCVDGTIVEVEKGGWVTVKRERGIGSGTGEKGRERLRVLVDKGVVVGR</sequence>
<name>A0ABR3DHM5_NEUIN</name>
<feature type="compositionally biased region" description="Basic and acidic residues" evidence="1">
    <location>
        <begin position="55"/>
        <end position="64"/>
    </location>
</feature>
<organism evidence="3 4">
    <name type="scientific">Neurospora intermedia</name>
    <dbReference type="NCBI Taxonomy" id="5142"/>
    <lineage>
        <taxon>Eukaryota</taxon>
        <taxon>Fungi</taxon>
        <taxon>Dikarya</taxon>
        <taxon>Ascomycota</taxon>
        <taxon>Pezizomycotina</taxon>
        <taxon>Sordariomycetes</taxon>
        <taxon>Sordariomycetidae</taxon>
        <taxon>Sordariales</taxon>
        <taxon>Sordariaceae</taxon>
        <taxon>Neurospora</taxon>
    </lineage>
</organism>
<feature type="region of interest" description="Disordered" evidence="1">
    <location>
        <begin position="1"/>
        <end position="93"/>
    </location>
</feature>
<keyword evidence="4" id="KW-1185">Reference proteome</keyword>
<dbReference type="PROSITE" id="PS50146">
    <property type="entry name" value="DAGK"/>
    <property type="match status" value="1"/>
</dbReference>
<dbReference type="Gene3D" id="2.60.200.40">
    <property type="match status" value="1"/>
</dbReference>
<dbReference type="PANTHER" id="PTHR12358">
    <property type="entry name" value="SPHINGOSINE KINASE"/>
    <property type="match status" value="1"/>
</dbReference>
<evidence type="ECO:0000313" key="4">
    <source>
        <dbReference type="Proteomes" id="UP001451303"/>
    </source>
</evidence>
<dbReference type="InterPro" id="IPR016064">
    <property type="entry name" value="NAD/diacylglycerol_kinase_sf"/>
</dbReference>
<feature type="region of interest" description="Disordered" evidence="1">
    <location>
        <begin position="328"/>
        <end position="349"/>
    </location>
</feature>
<feature type="compositionally biased region" description="Low complexity" evidence="1">
    <location>
        <begin position="332"/>
        <end position="349"/>
    </location>
</feature>
<proteinExistence type="predicted"/>
<gene>
    <name evidence="3" type="ORF">QR685DRAFT_495157</name>
</gene>
<dbReference type="PANTHER" id="PTHR12358:SF108">
    <property type="entry name" value="DAGKC DOMAIN-CONTAINING PROTEIN"/>
    <property type="match status" value="1"/>
</dbReference>
<dbReference type="InterPro" id="IPR050187">
    <property type="entry name" value="Lipid_Phosphate_FormReg"/>
</dbReference>
<comment type="caution">
    <text evidence="3">The sequence shown here is derived from an EMBL/GenBank/DDBJ whole genome shotgun (WGS) entry which is preliminary data.</text>
</comment>
<dbReference type="EMBL" id="JAVLET010000003">
    <property type="protein sequence ID" value="KAL0472181.1"/>
    <property type="molecule type" value="Genomic_DNA"/>
</dbReference>
<dbReference type="SUPFAM" id="SSF111331">
    <property type="entry name" value="NAD kinase/diacylglycerol kinase-like"/>
    <property type="match status" value="1"/>
</dbReference>
<evidence type="ECO:0000259" key="2">
    <source>
        <dbReference type="PROSITE" id="PS50146"/>
    </source>
</evidence>
<evidence type="ECO:0000313" key="3">
    <source>
        <dbReference type="EMBL" id="KAL0472181.1"/>
    </source>
</evidence>
<dbReference type="Proteomes" id="UP001451303">
    <property type="component" value="Unassembled WGS sequence"/>
</dbReference>